<proteinExistence type="predicted"/>
<dbReference type="SMART" id="SM00345">
    <property type="entry name" value="HTH_GNTR"/>
    <property type="match status" value="1"/>
</dbReference>
<keyword evidence="1" id="KW-0805">Transcription regulation</keyword>
<keyword evidence="6" id="KW-1185">Reference proteome</keyword>
<dbReference type="STRING" id="420998.JDO7802_01495"/>
<protein>
    <submittedName>
        <fullName evidence="5">Putative HTH-type transcriptional regulator YdfH</fullName>
    </submittedName>
</protein>
<dbReference type="InterPro" id="IPR036390">
    <property type="entry name" value="WH_DNA-bd_sf"/>
</dbReference>
<dbReference type="EMBL" id="CXSU01000011">
    <property type="protein sequence ID" value="CTQ49481.1"/>
    <property type="molecule type" value="Genomic_DNA"/>
</dbReference>
<accession>A0A0M6YGK5</accession>
<keyword evidence="2" id="KW-0238">DNA-binding</keyword>
<dbReference type="Gene3D" id="1.20.120.530">
    <property type="entry name" value="GntR ligand-binding domain-like"/>
    <property type="match status" value="1"/>
</dbReference>
<dbReference type="InterPro" id="IPR011711">
    <property type="entry name" value="GntR_C"/>
</dbReference>
<evidence type="ECO:0000313" key="6">
    <source>
        <dbReference type="Proteomes" id="UP000049222"/>
    </source>
</evidence>
<dbReference type="GO" id="GO:0003700">
    <property type="term" value="F:DNA-binding transcription factor activity"/>
    <property type="evidence" value="ECO:0007669"/>
    <property type="project" value="InterPro"/>
</dbReference>
<evidence type="ECO:0000256" key="1">
    <source>
        <dbReference type="ARBA" id="ARBA00023015"/>
    </source>
</evidence>
<dbReference type="OrthoDB" id="8638122at2"/>
<reference evidence="5 6" key="1">
    <citation type="submission" date="2015-07" db="EMBL/GenBank/DDBJ databases">
        <authorList>
            <person name="Noorani M."/>
        </authorList>
    </citation>
    <scope>NUCLEOTIDE SEQUENCE [LARGE SCALE GENOMIC DNA]</scope>
    <source>
        <strain evidence="5 6">CECT 7802</strain>
    </source>
</reference>
<dbReference type="InterPro" id="IPR036388">
    <property type="entry name" value="WH-like_DNA-bd_sf"/>
</dbReference>
<feature type="domain" description="HTH gntR-type" evidence="4">
    <location>
        <begin position="1"/>
        <end position="66"/>
    </location>
</feature>
<dbReference type="Pfam" id="PF00392">
    <property type="entry name" value="GntR"/>
    <property type="match status" value="1"/>
</dbReference>
<dbReference type="AlphaFoldDB" id="A0A0M6YGK5"/>
<dbReference type="PANTHER" id="PTHR43537">
    <property type="entry name" value="TRANSCRIPTIONAL REGULATOR, GNTR FAMILY"/>
    <property type="match status" value="1"/>
</dbReference>
<dbReference type="SUPFAM" id="SSF46785">
    <property type="entry name" value="Winged helix' DNA-binding domain"/>
    <property type="match status" value="1"/>
</dbReference>
<name>A0A0M6YGK5_9RHOB</name>
<dbReference type="SUPFAM" id="SSF48008">
    <property type="entry name" value="GntR ligand-binding domain-like"/>
    <property type="match status" value="1"/>
</dbReference>
<dbReference type="Gene3D" id="1.10.10.10">
    <property type="entry name" value="Winged helix-like DNA-binding domain superfamily/Winged helix DNA-binding domain"/>
    <property type="match status" value="1"/>
</dbReference>
<organism evidence="5 6">
    <name type="scientific">Jannaschia donghaensis</name>
    <dbReference type="NCBI Taxonomy" id="420998"/>
    <lineage>
        <taxon>Bacteria</taxon>
        <taxon>Pseudomonadati</taxon>
        <taxon>Pseudomonadota</taxon>
        <taxon>Alphaproteobacteria</taxon>
        <taxon>Rhodobacterales</taxon>
        <taxon>Roseobacteraceae</taxon>
        <taxon>Jannaschia</taxon>
    </lineage>
</organism>
<dbReference type="PROSITE" id="PS50949">
    <property type="entry name" value="HTH_GNTR"/>
    <property type="match status" value="1"/>
</dbReference>
<dbReference type="PANTHER" id="PTHR43537:SF49">
    <property type="entry name" value="TRANSCRIPTIONAL REGULATORY PROTEIN"/>
    <property type="match status" value="1"/>
</dbReference>
<dbReference type="SMART" id="SM00895">
    <property type="entry name" value="FCD"/>
    <property type="match status" value="1"/>
</dbReference>
<dbReference type="InterPro" id="IPR000524">
    <property type="entry name" value="Tscrpt_reg_HTH_GntR"/>
</dbReference>
<dbReference type="InterPro" id="IPR008920">
    <property type="entry name" value="TF_FadR/GntR_C"/>
</dbReference>
<sequence length="217" mass="24668">MQDSLVVELENDIIFGRYAPGSRLVEDRVMERHDAKRHSVRNAFALLEKRGLLVRKPNRGVEVVDFTPEQVDSLYDVRIVLETAAAERTPLPCPPAIATRLEDIAEQHRAAVAEKDFRAVFWLNQEFHEIQFSCCENETLIDLIRSHARIAQPIRVIKYEDGDHMATVVEQHFEIIRALRGTSVDDLVRAVRAHLPASADAYRVLFERKFGQAAASA</sequence>
<evidence type="ECO:0000256" key="2">
    <source>
        <dbReference type="ARBA" id="ARBA00023125"/>
    </source>
</evidence>
<dbReference type="Proteomes" id="UP000049222">
    <property type="component" value="Unassembled WGS sequence"/>
</dbReference>
<keyword evidence="3" id="KW-0804">Transcription</keyword>
<gene>
    <name evidence="5" type="primary">ydfH_3</name>
    <name evidence="5" type="ORF">JDO7802_01495</name>
</gene>
<evidence type="ECO:0000259" key="4">
    <source>
        <dbReference type="PROSITE" id="PS50949"/>
    </source>
</evidence>
<dbReference type="Pfam" id="PF07729">
    <property type="entry name" value="FCD"/>
    <property type="match status" value="1"/>
</dbReference>
<evidence type="ECO:0000256" key="3">
    <source>
        <dbReference type="ARBA" id="ARBA00023163"/>
    </source>
</evidence>
<evidence type="ECO:0000313" key="5">
    <source>
        <dbReference type="EMBL" id="CTQ49481.1"/>
    </source>
</evidence>
<dbReference type="RefSeq" id="WP_055084101.1">
    <property type="nucleotide sequence ID" value="NZ_CXSU01000011.1"/>
</dbReference>
<dbReference type="GO" id="GO:0003677">
    <property type="term" value="F:DNA binding"/>
    <property type="evidence" value="ECO:0007669"/>
    <property type="project" value="UniProtKB-KW"/>
</dbReference>